<keyword evidence="1" id="KW-0812">Transmembrane</keyword>
<organism evidence="3">
    <name type="scientific">hydrothermal vent metagenome</name>
    <dbReference type="NCBI Taxonomy" id="652676"/>
    <lineage>
        <taxon>unclassified sequences</taxon>
        <taxon>metagenomes</taxon>
        <taxon>ecological metagenomes</taxon>
    </lineage>
</organism>
<evidence type="ECO:0000313" key="3">
    <source>
        <dbReference type="EMBL" id="VAW13269.1"/>
    </source>
</evidence>
<proteinExistence type="predicted"/>
<evidence type="ECO:0000259" key="2">
    <source>
        <dbReference type="Pfam" id="PF07811"/>
    </source>
</evidence>
<feature type="domain" description="TadE-like" evidence="2">
    <location>
        <begin position="40"/>
        <end position="82"/>
    </location>
</feature>
<feature type="transmembrane region" description="Helical" evidence="1">
    <location>
        <begin position="46"/>
        <end position="68"/>
    </location>
</feature>
<dbReference type="AlphaFoldDB" id="A0A3B0TM35"/>
<name>A0A3B0TM35_9ZZZZ</name>
<sequence length="203" mass="22341">MNLMQPILGKTRTKQAGHGQKTVISCLRSLTTRFRRNREGTSAVEFSFVAAPFFAILFAVFETAFAFFGELMLESGLKDAARMIRTGQAQEQGFDENQFRQAVCDNMLGLLSCDGNLIIDVRAFDDFNQVVVPPPLNEQGELAGGFGYADGTQGSVIVARAFYTWELLVPMPSHAGLGNMANGDRLLVAVTAFRNEPFEDEDE</sequence>
<reference evidence="3" key="1">
    <citation type="submission" date="2018-06" db="EMBL/GenBank/DDBJ databases">
        <authorList>
            <person name="Zhirakovskaya E."/>
        </authorList>
    </citation>
    <scope>NUCLEOTIDE SEQUENCE</scope>
</reference>
<protein>
    <recommendedName>
        <fullName evidence="2">TadE-like domain-containing protein</fullName>
    </recommendedName>
</protein>
<gene>
    <name evidence="3" type="ORF">MNBD_ALPHA09-852</name>
</gene>
<dbReference type="InterPro" id="IPR012495">
    <property type="entry name" value="TadE-like_dom"/>
</dbReference>
<dbReference type="Pfam" id="PF07811">
    <property type="entry name" value="TadE"/>
    <property type="match status" value="1"/>
</dbReference>
<evidence type="ECO:0000256" key="1">
    <source>
        <dbReference type="SAM" id="Phobius"/>
    </source>
</evidence>
<dbReference type="EMBL" id="UOEM01000060">
    <property type="protein sequence ID" value="VAW13269.1"/>
    <property type="molecule type" value="Genomic_DNA"/>
</dbReference>
<keyword evidence="1" id="KW-1133">Transmembrane helix</keyword>
<keyword evidence="1" id="KW-0472">Membrane</keyword>
<accession>A0A3B0TM35</accession>